<keyword evidence="3" id="KW-1185">Reference proteome</keyword>
<dbReference type="GO" id="GO:0031179">
    <property type="term" value="P:peptide modification"/>
    <property type="evidence" value="ECO:0007669"/>
    <property type="project" value="InterPro"/>
</dbReference>
<dbReference type="SUPFAM" id="SSF158745">
    <property type="entry name" value="LanC-like"/>
    <property type="match status" value="1"/>
</dbReference>
<sequence length="800" mass="84406">MEIACRATPAPTDVFAHVVEPWVTAASARLHAALAALPEHAVDPSALVASCARLLTTRLTRLAAPVLVHELEQADDLEGADEHERFQDFLTRAHFEHYPVLVRELDGERDTAVEIVAEFATRYAADQDRLTGTLLDTKSALVAACPGGDRHRGGRATTVLELADGQRLVYKPRGVDAHLALAHVVELVNDLVDLGLATVKAVPGGGYGWTEHVEPAPLPCADGTAYFLRLGGLLAVLHLLRATDMHHQNVITRADQPLLIDVETLFQAELPGARPDPAVVALGRSVARTGILPAVAGRHGLVDISGVGGDAGQETSGTTTEWLDAGTDRMRAVLRPEFVIGAANRPTWQGLPVEAADHADAVLSGFRQTYDAISLHSAEFAAVLAGCASVPVRIVPRPTAQYAGLIAAARGPEFLRDADVRLAAFTAACATDFLPGLAELEAAELDTGDVPLFTTRADGHDLLSAKGKLPGVLATSGLEDALAALSAFDEFDRDDQEWVIAAALATRRVAVTGAGPGKVPQHAVGTDEVLSAACTIADRIVTTSYGTERINWIGLEPVGDTRWLVLPMGAGLAHGYTGVALFLAQLGRISEVCRYTDVARRALATVPDLLAALRGNDDLIAAVGSGGLTGFAGIGYGLARIATLLDDDEVARWARTTVRLAGAAAEFEPEHGLAAAMRALDAEIGCSDARELAERYPDGPAGPAQWCQHDASKWTDDDLSLCHGELGHADVSVSGWSAATRHRRTGEVLATLRRDGPRCVTPDRVPTPGLLTGLAGLGIGLLRLGFPERTPSVLRFEPGH</sequence>
<dbReference type="Proteomes" id="UP000198583">
    <property type="component" value="Unassembled WGS sequence"/>
</dbReference>
<dbReference type="AlphaFoldDB" id="A0A1I6DGN2"/>
<feature type="domain" description="Lantibiotic biosynthesis protein dehydration" evidence="1">
    <location>
        <begin position="98"/>
        <end position="456"/>
    </location>
</feature>
<reference evidence="3" key="1">
    <citation type="submission" date="2016-10" db="EMBL/GenBank/DDBJ databases">
        <authorList>
            <person name="Varghese N."/>
            <person name="Submissions S."/>
        </authorList>
    </citation>
    <scope>NUCLEOTIDE SEQUENCE [LARGE SCALE GENOMIC DNA]</scope>
    <source>
        <strain evidence="3">DSM 44232</strain>
    </source>
</reference>
<evidence type="ECO:0000313" key="3">
    <source>
        <dbReference type="Proteomes" id="UP000198583"/>
    </source>
</evidence>
<dbReference type="InterPro" id="IPR017146">
    <property type="entry name" value="Lanti_2_LanM"/>
</dbReference>
<dbReference type="STRING" id="84724.SAMN04488564_102566"/>
<name>A0A1I6DGN2_9PSEU</name>
<dbReference type="OrthoDB" id="9148343at2"/>
<dbReference type="InterPro" id="IPR007822">
    <property type="entry name" value="LANC-like"/>
</dbReference>
<organism evidence="2 3">
    <name type="scientific">Lentzea waywayandensis</name>
    <dbReference type="NCBI Taxonomy" id="84724"/>
    <lineage>
        <taxon>Bacteria</taxon>
        <taxon>Bacillati</taxon>
        <taxon>Actinomycetota</taxon>
        <taxon>Actinomycetes</taxon>
        <taxon>Pseudonocardiales</taxon>
        <taxon>Pseudonocardiaceae</taxon>
        <taxon>Lentzea</taxon>
    </lineage>
</organism>
<protein>
    <submittedName>
        <fullName evidence="2">Type 2 lantibiotic biosynthesis protein LanM</fullName>
    </submittedName>
</protein>
<dbReference type="InterPro" id="IPR012341">
    <property type="entry name" value="6hp_glycosidase-like_sf"/>
</dbReference>
<gene>
    <name evidence="2" type="ORF">SAMN04488564_102566</name>
</gene>
<dbReference type="NCBIfam" id="TIGR03897">
    <property type="entry name" value="lanti_2_LanM"/>
    <property type="match status" value="1"/>
</dbReference>
<proteinExistence type="predicted"/>
<dbReference type="EMBL" id="FOYL01000002">
    <property type="protein sequence ID" value="SFR04605.1"/>
    <property type="molecule type" value="Genomic_DNA"/>
</dbReference>
<dbReference type="Gene3D" id="1.50.10.10">
    <property type="match status" value="2"/>
</dbReference>
<accession>A0A1I6DGN2</accession>
<evidence type="ECO:0000313" key="2">
    <source>
        <dbReference type="EMBL" id="SFR04605.1"/>
    </source>
</evidence>
<dbReference type="InterPro" id="IPR025410">
    <property type="entry name" value="Lant_dehyd"/>
</dbReference>
<dbReference type="RefSeq" id="WP_093589286.1">
    <property type="nucleotide sequence ID" value="NZ_FOYL01000002.1"/>
</dbReference>
<dbReference type="GO" id="GO:0005975">
    <property type="term" value="P:carbohydrate metabolic process"/>
    <property type="evidence" value="ECO:0007669"/>
    <property type="project" value="InterPro"/>
</dbReference>
<dbReference type="CDD" id="cd04792">
    <property type="entry name" value="LanM-like"/>
    <property type="match status" value="1"/>
</dbReference>
<dbReference type="Pfam" id="PF13575">
    <property type="entry name" value="DUF4135"/>
    <property type="match status" value="1"/>
</dbReference>
<evidence type="ECO:0000259" key="1">
    <source>
        <dbReference type="Pfam" id="PF13575"/>
    </source>
</evidence>
<dbReference type="SMART" id="SM01260">
    <property type="entry name" value="LANC_like"/>
    <property type="match status" value="1"/>
</dbReference>